<dbReference type="Gene3D" id="3.30.310.80">
    <property type="entry name" value="Kinase associated domain 1, KA1"/>
    <property type="match status" value="1"/>
</dbReference>
<dbReference type="AlphaFoldDB" id="A0AAV2CX16"/>
<dbReference type="InterPro" id="IPR004041">
    <property type="entry name" value="NAF_dom"/>
</dbReference>
<feature type="region of interest" description="Disordered" evidence="1">
    <location>
        <begin position="1"/>
        <end position="43"/>
    </location>
</feature>
<reference evidence="3 4" key="1">
    <citation type="submission" date="2024-04" db="EMBL/GenBank/DDBJ databases">
        <authorList>
            <person name="Fracassetti M."/>
        </authorList>
    </citation>
    <scope>NUCLEOTIDE SEQUENCE [LARGE SCALE GENOMIC DNA]</scope>
</reference>
<name>A0AAV2CX16_9ROSI</name>
<sequence>MKKSPDAEEEEKPRPLVFLIPKNPKKEEEEEGEEEGIVNSASIPSATKISSPKIFNAFQFIPSMSSGFDLSSLFESTRRRRGSMFTSRCSVVAIMERMEGFAKGINFRVGRVKDFKMSLKRGT</sequence>
<dbReference type="GO" id="GO:0007165">
    <property type="term" value="P:signal transduction"/>
    <property type="evidence" value="ECO:0007669"/>
    <property type="project" value="InterPro"/>
</dbReference>
<protein>
    <recommendedName>
        <fullName evidence="2">NAF domain-containing protein</fullName>
    </recommendedName>
</protein>
<proteinExistence type="predicted"/>
<gene>
    <name evidence="3" type="ORF">LTRI10_LOCUS7861</name>
</gene>
<accession>A0AAV2CX16</accession>
<evidence type="ECO:0000256" key="1">
    <source>
        <dbReference type="SAM" id="MobiDB-lite"/>
    </source>
</evidence>
<dbReference type="Proteomes" id="UP001497516">
    <property type="component" value="Chromosome 10"/>
</dbReference>
<dbReference type="Pfam" id="PF03822">
    <property type="entry name" value="NAF"/>
    <property type="match status" value="1"/>
</dbReference>
<evidence type="ECO:0000313" key="4">
    <source>
        <dbReference type="Proteomes" id="UP001497516"/>
    </source>
</evidence>
<evidence type="ECO:0000313" key="3">
    <source>
        <dbReference type="EMBL" id="CAL1360422.1"/>
    </source>
</evidence>
<dbReference type="InterPro" id="IPR018451">
    <property type="entry name" value="NAF/FISL_domain"/>
</dbReference>
<feature type="compositionally biased region" description="Basic and acidic residues" evidence="1">
    <location>
        <begin position="1"/>
        <end position="14"/>
    </location>
</feature>
<feature type="domain" description="NAF" evidence="2">
    <location>
        <begin position="50"/>
        <end position="75"/>
    </location>
</feature>
<dbReference type="EMBL" id="OZ034814">
    <property type="protein sequence ID" value="CAL1360422.1"/>
    <property type="molecule type" value="Genomic_DNA"/>
</dbReference>
<dbReference type="CDD" id="cd12195">
    <property type="entry name" value="CIPK_C"/>
    <property type="match status" value="1"/>
</dbReference>
<dbReference type="PROSITE" id="PS50816">
    <property type="entry name" value="NAF"/>
    <property type="match status" value="1"/>
</dbReference>
<evidence type="ECO:0000259" key="2">
    <source>
        <dbReference type="PROSITE" id="PS50816"/>
    </source>
</evidence>
<keyword evidence="4" id="KW-1185">Reference proteome</keyword>
<organism evidence="3 4">
    <name type="scientific">Linum trigynum</name>
    <dbReference type="NCBI Taxonomy" id="586398"/>
    <lineage>
        <taxon>Eukaryota</taxon>
        <taxon>Viridiplantae</taxon>
        <taxon>Streptophyta</taxon>
        <taxon>Embryophyta</taxon>
        <taxon>Tracheophyta</taxon>
        <taxon>Spermatophyta</taxon>
        <taxon>Magnoliopsida</taxon>
        <taxon>eudicotyledons</taxon>
        <taxon>Gunneridae</taxon>
        <taxon>Pentapetalae</taxon>
        <taxon>rosids</taxon>
        <taxon>fabids</taxon>
        <taxon>Malpighiales</taxon>
        <taxon>Linaceae</taxon>
        <taxon>Linum</taxon>
    </lineage>
</organism>